<proteinExistence type="predicted"/>
<accession>A0ACC1L5D1</accession>
<organism evidence="1 2">
    <name type="scientific">Coemansia helicoidea</name>
    <dbReference type="NCBI Taxonomy" id="1286919"/>
    <lineage>
        <taxon>Eukaryota</taxon>
        <taxon>Fungi</taxon>
        <taxon>Fungi incertae sedis</taxon>
        <taxon>Zoopagomycota</taxon>
        <taxon>Kickxellomycotina</taxon>
        <taxon>Kickxellomycetes</taxon>
        <taxon>Kickxellales</taxon>
        <taxon>Kickxellaceae</taxon>
        <taxon>Coemansia</taxon>
    </lineage>
</organism>
<sequence>MNPNYTDHRFPQIRPHPFSRVFRNRPSPEAVDLITKLLDYTPGKRLSAIQAMTHPFFDELRNPATKLYNGADLPELFDFSIEELSVEPELAAALVPEHKVEQLRSAGLDIHNFVPKPMEVPTPLALL</sequence>
<keyword evidence="1" id="KW-0808">Transferase</keyword>
<keyword evidence="1" id="KW-0418">Kinase</keyword>
<protein>
    <submittedName>
        <fullName evidence="1">Glycogen synthase kinase 3</fullName>
    </submittedName>
</protein>
<comment type="caution">
    <text evidence="1">The sequence shown here is derived from an EMBL/GenBank/DDBJ whole genome shotgun (WGS) entry which is preliminary data.</text>
</comment>
<evidence type="ECO:0000313" key="1">
    <source>
        <dbReference type="EMBL" id="KAJ2801107.1"/>
    </source>
</evidence>
<reference evidence="1" key="1">
    <citation type="submission" date="2022-07" db="EMBL/GenBank/DDBJ databases">
        <title>Phylogenomic reconstructions and comparative analyses of Kickxellomycotina fungi.</title>
        <authorList>
            <person name="Reynolds N.K."/>
            <person name="Stajich J.E."/>
            <person name="Barry K."/>
            <person name="Grigoriev I.V."/>
            <person name="Crous P."/>
            <person name="Smith M.E."/>
        </authorList>
    </citation>
    <scope>NUCLEOTIDE SEQUENCE</scope>
    <source>
        <strain evidence="1">BCRC 34780</strain>
    </source>
</reference>
<evidence type="ECO:0000313" key="2">
    <source>
        <dbReference type="Proteomes" id="UP001140087"/>
    </source>
</evidence>
<dbReference type="Proteomes" id="UP001140087">
    <property type="component" value="Unassembled WGS sequence"/>
</dbReference>
<name>A0ACC1L5D1_9FUNG</name>
<keyword evidence="2" id="KW-1185">Reference proteome</keyword>
<dbReference type="EMBL" id="JANBUN010000831">
    <property type="protein sequence ID" value="KAJ2801107.1"/>
    <property type="molecule type" value="Genomic_DNA"/>
</dbReference>
<gene>
    <name evidence="1" type="primary">gsk3</name>
    <name evidence="1" type="ORF">H4R21_002910</name>
</gene>